<keyword evidence="2" id="KW-1185">Reference proteome</keyword>
<evidence type="ECO:0000313" key="1">
    <source>
        <dbReference type="EMBL" id="KAK1861197.1"/>
    </source>
</evidence>
<accession>A0ACC3BTH7</accession>
<sequence>MMGAKASSMGAVPSCIVPVAGYLGAPRKRSHRAADSMKNGDSIPNPPSFFKASVATLPFSATFRHHGMIPAVPRASPAPRPAARETTAGDVVAALAAAVPPRAAAGWPTSHVSPVSPTVATDLPPCLRRPARLPRLACLHDSGGRRSRATPITPPSVATPAPPVASPPPWQTRPSPERLPARPLTRGAPGQRRHPRPPPPPSRPPPPPPP</sequence>
<dbReference type="Proteomes" id="UP000798662">
    <property type="component" value="Chromosome 1"/>
</dbReference>
<protein>
    <submittedName>
        <fullName evidence="1">Uncharacterized protein</fullName>
    </submittedName>
</protein>
<gene>
    <name evidence="1" type="ORF">I4F81_003781</name>
</gene>
<proteinExistence type="predicted"/>
<dbReference type="EMBL" id="CM020618">
    <property type="protein sequence ID" value="KAK1861197.1"/>
    <property type="molecule type" value="Genomic_DNA"/>
</dbReference>
<reference evidence="1" key="1">
    <citation type="submission" date="2019-11" db="EMBL/GenBank/DDBJ databases">
        <title>Nori genome reveals adaptations in red seaweeds to the harsh intertidal environment.</title>
        <authorList>
            <person name="Wang D."/>
            <person name="Mao Y."/>
        </authorList>
    </citation>
    <scope>NUCLEOTIDE SEQUENCE</scope>
    <source>
        <tissue evidence="1">Gametophyte</tissue>
    </source>
</reference>
<name>A0ACC3BTH7_PYRYE</name>
<organism evidence="1 2">
    <name type="scientific">Pyropia yezoensis</name>
    <name type="common">Susabi-nori</name>
    <name type="synonym">Porphyra yezoensis</name>
    <dbReference type="NCBI Taxonomy" id="2788"/>
    <lineage>
        <taxon>Eukaryota</taxon>
        <taxon>Rhodophyta</taxon>
        <taxon>Bangiophyceae</taxon>
        <taxon>Bangiales</taxon>
        <taxon>Bangiaceae</taxon>
        <taxon>Pyropia</taxon>
    </lineage>
</organism>
<comment type="caution">
    <text evidence="1">The sequence shown here is derived from an EMBL/GenBank/DDBJ whole genome shotgun (WGS) entry which is preliminary data.</text>
</comment>
<evidence type="ECO:0000313" key="2">
    <source>
        <dbReference type="Proteomes" id="UP000798662"/>
    </source>
</evidence>